<keyword evidence="3" id="KW-1185">Reference proteome</keyword>
<dbReference type="PANTHER" id="PTHR19446">
    <property type="entry name" value="REVERSE TRANSCRIPTASES"/>
    <property type="match status" value="1"/>
</dbReference>
<dbReference type="Pfam" id="PF00078">
    <property type="entry name" value="RVT_1"/>
    <property type="match status" value="1"/>
</dbReference>
<reference evidence="2 3" key="1">
    <citation type="submission" date="2020-06" db="EMBL/GenBank/DDBJ databases">
        <authorList>
            <person name="Li R."/>
            <person name="Bekaert M."/>
        </authorList>
    </citation>
    <scope>NUCLEOTIDE SEQUENCE [LARGE SCALE GENOMIC DNA]</scope>
    <source>
        <strain evidence="3">wild</strain>
    </source>
</reference>
<feature type="domain" description="Reverse transcriptase" evidence="1">
    <location>
        <begin position="336"/>
        <end position="570"/>
    </location>
</feature>
<protein>
    <recommendedName>
        <fullName evidence="1">Reverse transcriptase domain-containing protein</fullName>
    </recommendedName>
</protein>
<proteinExistence type="predicted"/>
<gene>
    <name evidence="2" type="ORF">MCOR_24146</name>
</gene>
<evidence type="ECO:0000313" key="2">
    <source>
        <dbReference type="EMBL" id="CAC5388916.1"/>
    </source>
</evidence>
<dbReference type="EMBL" id="CACVKT020004298">
    <property type="protein sequence ID" value="CAC5388916.1"/>
    <property type="molecule type" value="Genomic_DNA"/>
</dbReference>
<dbReference type="PROSITE" id="PS50878">
    <property type="entry name" value="RT_POL"/>
    <property type="match status" value="1"/>
</dbReference>
<dbReference type="Proteomes" id="UP000507470">
    <property type="component" value="Unassembled WGS sequence"/>
</dbReference>
<evidence type="ECO:0000313" key="3">
    <source>
        <dbReference type="Proteomes" id="UP000507470"/>
    </source>
</evidence>
<dbReference type="InterPro" id="IPR000477">
    <property type="entry name" value="RT_dom"/>
</dbReference>
<sequence length="570" mass="65932">MSEMGLSTGINKDERHTFFHHTWSSSSQIDYILVNDKNFISKYNIDEKSSINLSAHTTVTVKTTIEIPANTKPANKNKKAKFKLQWDKMDKRQYNNLIQQDSISIIIENNVNTQMDMVTNSLIRAGNITILKKLLQLKGPKWKASPEVQILLRSCRDLYKQWQEVGKQKDHPMATTLRNEKRKLRSKIRMEQAVSRQNLYQQIMDNPNSQLFYRLINRNRSNQQTSTNCLKIDEAYNFVPKKQRKSFAKYYEDLSVPKENIYENGYLNLYKIRQQLYEQAMDKEAEDPEQFTETEVMKAIGKLNTKKSADEAGITAEHLQNSKSTVSPVLTSIFNNIILERTVPVSFKSGILTPVLKKQKDPTIMSNYRGITVTPTIGKTFEYAFLEKLNLKSKTLLQCGFTEGLSPIMSSLLISEARYEIKKSTEHFFISVLDEQSAFDVVQHIILMDKALDQNIHPTYWKILTELYEGLSSKVKWMDGLSEPFKIRQGVKQGGILSTHLYKIFVQDLLVELEQNSLGYHLGDIYVEAPTCADDIAFISNNEYELHIMLNVIDRYAKEHHYKNILPKHK</sequence>
<accession>A0A6J8BZU2</accession>
<dbReference type="InterPro" id="IPR043502">
    <property type="entry name" value="DNA/RNA_pol_sf"/>
</dbReference>
<name>A0A6J8BZU2_MYTCO</name>
<evidence type="ECO:0000259" key="1">
    <source>
        <dbReference type="PROSITE" id="PS50878"/>
    </source>
</evidence>
<dbReference type="AlphaFoldDB" id="A0A6J8BZU2"/>
<dbReference type="SUPFAM" id="SSF56672">
    <property type="entry name" value="DNA/RNA polymerases"/>
    <property type="match status" value="1"/>
</dbReference>
<organism evidence="2 3">
    <name type="scientific">Mytilus coruscus</name>
    <name type="common">Sea mussel</name>
    <dbReference type="NCBI Taxonomy" id="42192"/>
    <lineage>
        <taxon>Eukaryota</taxon>
        <taxon>Metazoa</taxon>
        <taxon>Spiralia</taxon>
        <taxon>Lophotrochozoa</taxon>
        <taxon>Mollusca</taxon>
        <taxon>Bivalvia</taxon>
        <taxon>Autobranchia</taxon>
        <taxon>Pteriomorphia</taxon>
        <taxon>Mytilida</taxon>
        <taxon>Mytiloidea</taxon>
        <taxon>Mytilidae</taxon>
        <taxon>Mytilinae</taxon>
        <taxon>Mytilus</taxon>
    </lineage>
</organism>
<dbReference type="OrthoDB" id="6156484at2759"/>